<comment type="caution">
    <text evidence="2">The sequence shown here is derived from an EMBL/GenBank/DDBJ whole genome shotgun (WGS) entry which is preliminary data.</text>
</comment>
<feature type="domain" description="MULE transposase" evidence="1">
    <location>
        <begin position="43"/>
        <end position="107"/>
    </location>
</feature>
<proteinExistence type="predicted"/>
<sequence length="284" mass="33016">MNYEFLWSEKNKKLLVVDGYKSGFQKKLSNEVERWICVNRKCTYRYIPLEYFLLPDKQSSSYKVALHSLQSYVTPTTVYADFEKAIHIAVSQVWPQTNVRGCRFHLGQSWWRKIQSAGLSAIYHDAESEDGKLLKFVFGLPLLSPDEVDDCFVEDIMARKPVGRNFDVFFDYLLETYIASDATFPPIMWAECTASAQRTTNCCEAFHSKLNALFNSPHPNIFFLIQTLIEIQTETYVKMRSSATSRINSAKFSFINDHITKYKTNLISREQYVCQVCYKFLPQI</sequence>
<evidence type="ECO:0000313" key="2">
    <source>
        <dbReference type="EMBL" id="KAK7590400.1"/>
    </source>
</evidence>
<accession>A0AAN9Y4Y2</accession>
<protein>
    <recommendedName>
        <fullName evidence="1">MULE transposase domain-containing protein</fullName>
    </recommendedName>
</protein>
<dbReference type="EMBL" id="JBBCAQ010000022">
    <property type="protein sequence ID" value="KAK7590400.1"/>
    <property type="molecule type" value="Genomic_DNA"/>
</dbReference>
<evidence type="ECO:0000259" key="1">
    <source>
        <dbReference type="Pfam" id="PF10551"/>
    </source>
</evidence>
<keyword evidence="3" id="KW-1185">Reference proteome</keyword>
<organism evidence="2 3">
    <name type="scientific">Parthenolecanium corni</name>
    <dbReference type="NCBI Taxonomy" id="536013"/>
    <lineage>
        <taxon>Eukaryota</taxon>
        <taxon>Metazoa</taxon>
        <taxon>Ecdysozoa</taxon>
        <taxon>Arthropoda</taxon>
        <taxon>Hexapoda</taxon>
        <taxon>Insecta</taxon>
        <taxon>Pterygota</taxon>
        <taxon>Neoptera</taxon>
        <taxon>Paraneoptera</taxon>
        <taxon>Hemiptera</taxon>
        <taxon>Sternorrhyncha</taxon>
        <taxon>Coccoidea</taxon>
        <taxon>Coccidae</taxon>
        <taxon>Parthenolecanium</taxon>
    </lineage>
</organism>
<reference evidence="2 3" key="1">
    <citation type="submission" date="2024-03" db="EMBL/GenBank/DDBJ databases">
        <title>Adaptation during the transition from Ophiocordyceps entomopathogen to insect associate is accompanied by gene loss and intensified selection.</title>
        <authorList>
            <person name="Ward C.M."/>
            <person name="Onetto C.A."/>
            <person name="Borneman A.R."/>
        </authorList>
    </citation>
    <scope>NUCLEOTIDE SEQUENCE [LARGE SCALE GENOMIC DNA]</scope>
    <source>
        <strain evidence="2">AWRI1</strain>
        <tissue evidence="2">Single Adult Female</tissue>
    </source>
</reference>
<name>A0AAN9Y4Y2_9HEMI</name>
<dbReference type="Pfam" id="PF10551">
    <property type="entry name" value="MULE"/>
    <property type="match status" value="1"/>
</dbReference>
<dbReference type="InterPro" id="IPR018289">
    <property type="entry name" value="MULE_transposase_dom"/>
</dbReference>
<dbReference type="AlphaFoldDB" id="A0AAN9Y4Y2"/>
<evidence type="ECO:0000313" key="3">
    <source>
        <dbReference type="Proteomes" id="UP001367676"/>
    </source>
</evidence>
<gene>
    <name evidence="2" type="ORF">V9T40_002013</name>
</gene>
<dbReference type="Proteomes" id="UP001367676">
    <property type="component" value="Unassembled WGS sequence"/>
</dbReference>